<evidence type="ECO:0000259" key="6">
    <source>
        <dbReference type="SMART" id="SM00827"/>
    </source>
</evidence>
<feature type="domain" description="Malonyl-CoA:ACP transacylase (MAT)" evidence="6">
    <location>
        <begin position="7"/>
        <end position="296"/>
    </location>
</feature>
<evidence type="ECO:0000313" key="8">
    <source>
        <dbReference type="Proteomes" id="UP000018466"/>
    </source>
</evidence>
<dbReference type="InterPro" id="IPR050858">
    <property type="entry name" value="Mal-CoA-ACP_Trans/PKS_FabD"/>
</dbReference>
<dbReference type="InterPro" id="IPR016035">
    <property type="entry name" value="Acyl_Trfase/lysoPLipase"/>
</dbReference>
<dbReference type="GO" id="GO:0005829">
    <property type="term" value="C:cytosol"/>
    <property type="evidence" value="ECO:0007669"/>
    <property type="project" value="TreeGrafter"/>
</dbReference>
<dbReference type="AlphaFoldDB" id="A0AA37DFM6"/>
<keyword evidence="2 4" id="KW-0012">Acyltransferase</keyword>
<comment type="caution">
    <text evidence="7">The sequence shown here is derived from an EMBL/GenBank/DDBJ whole genome shotgun (WGS) entry which is preliminary data.</text>
</comment>
<dbReference type="PIRSF" id="PIRSF000446">
    <property type="entry name" value="Mct"/>
    <property type="match status" value="1"/>
</dbReference>
<dbReference type="Gene3D" id="3.30.70.250">
    <property type="entry name" value="Malonyl-CoA ACP transacylase, ACP-binding"/>
    <property type="match status" value="1"/>
</dbReference>
<dbReference type="Proteomes" id="UP000018466">
    <property type="component" value="Unassembled WGS sequence"/>
</dbReference>
<evidence type="ECO:0000313" key="7">
    <source>
        <dbReference type="EMBL" id="EHO15873.1"/>
    </source>
</evidence>
<dbReference type="GO" id="GO:0004314">
    <property type="term" value="F:[acyl-carrier-protein] S-malonyltransferase activity"/>
    <property type="evidence" value="ECO:0007669"/>
    <property type="project" value="UniProtKB-EC"/>
</dbReference>
<dbReference type="NCBIfam" id="TIGR00128">
    <property type="entry name" value="fabD"/>
    <property type="match status" value="1"/>
</dbReference>
<dbReference type="GO" id="GO:0006633">
    <property type="term" value="P:fatty acid biosynthetic process"/>
    <property type="evidence" value="ECO:0007669"/>
    <property type="project" value="TreeGrafter"/>
</dbReference>
<dbReference type="PANTHER" id="PTHR42681:SF1">
    <property type="entry name" value="MALONYL-COA-ACYL CARRIER PROTEIN TRANSACYLASE, MITOCHONDRIAL"/>
    <property type="match status" value="1"/>
</dbReference>
<feature type="active site" evidence="5">
    <location>
        <position position="196"/>
    </location>
</feature>
<dbReference type="EMBL" id="AGEL01000014">
    <property type="protein sequence ID" value="EHO15873.1"/>
    <property type="molecule type" value="Genomic_DNA"/>
</dbReference>
<name>A0AA37DFM6_9FIRM</name>
<dbReference type="RefSeq" id="WP_009533602.1">
    <property type="nucleotide sequence ID" value="NZ_CAJPPX010000002.1"/>
</dbReference>
<dbReference type="SUPFAM" id="SSF52151">
    <property type="entry name" value="FabD/lysophospholipase-like"/>
    <property type="match status" value="1"/>
</dbReference>
<dbReference type="InterPro" id="IPR016036">
    <property type="entry name" value="Malonyl_transacylase_ACP-bd"/>
</dbReference>
<dbReference type="Gene3D" id="3.40.366.10">
    <property type="entry name" value="Malonyl-Coenzyme A Acyl Carrier Protein, domain 2"/>
    <property type="match status" value="1"/>
</dbReference>
<evidence type="ECO:0000256" key="5">
    <source>
        <dbReference type="PIRSR" id="PIRSR000446-1"/>
    </source>
</evidence>
<dbReference type="SMART" id="SM00827">
    <property type="entry name" value="PKS_AT"/>
    <property type="match status" value="1"/>
</dbReference>
<reference evidence="7 8" key="1">
    <citation type="submission" date="2011-10" db="EMBL/GenBank/DDBJ databases">
        <title>The Genome Sequence of Lachnospiraceae bacterium ACC2.</title>
        <authorList>
            <consortium name="The Broad Institute Genome Sequencing Platform"/>
            <person name="Earl A."/>
            <person name="Ward D."/>
            <person name="Feldgarden M."/>
            <person name="Gevers D."/>
            <person name="Sizova M."/>
            <person name="Hazen A."/>
            <person name="Epstein S."/>
            <person name="Young S.K."/>
            <person name="Zeng Q."/>
            <person name="Gargeya S."/>
            <person name="Fitzgerald M."/>
            <person name="Haas B."/>
            <person name="Abouelleil A."/>
            <person name="Alvarado L."/>
            <person name="Arachchi H.M."/>
            <person name="Berlin A."/>
            <person name="Brown A."/>
            <person name="Chapman S.B."/>
            <person name="Chen Z."/>
            <person name="Dunbar C."/>
            <person name="Freedman E."/>
            <person name="Gearin G."/>
            <person name="Goldberg J."/>
            <person name="Griggs A."/>
            <person name="Gujja S."/>
            <person name="Heiman D."/>
            <person name="Howarth C."/>
            <person name="Larson L."/>
            <person name="Lui A."/>
            <person name="MacDonald P.J.P."/>
            <person name="Montmayeur A."/>
            <person name="Murphy C."/>
            <person name="Neiman D."/>
            <person name="Pearson M."/>
            <person name="Priest M."/>
            <person name="Roberts A."/>
            <person name="Saif S."/>
            <person name="Shea T."/>
            <person name="Shenoy N."/>
            <person name="Sisk P."/>
            <person name="Stolte C."/>
            <person name="Sykes S."/>
            <person name="Wortman J."/>
            <person name="Nusbaum C."/>
            <person name="Birren B."/>
        </authorList>
    </citation>
    <scope>NUCLEOTIDE SEQUENCE [LARGE SCALE GENOMIC DNA]</scope>
    <source>
        <strain evidence="7 8">ACC2</strain>
    </source>
</reference>
<sequence>MSKKAFLFPGQGAQKIGMGQSFYEADADARAVFEEASEILGYDMKALCFEENEKLNLTQYTQPAMVTTGIAILKVVEKHGLTPDTAAGLSLGEYEALFAAGALSERDAIRVVARRGELMEAAVPAGIGAMAAVLGAEAALIEETLSDIPEVWIANYNCPGQIVISGKKEAVEAAAEALKARGVKRVLMLNVSGPFHSGLLREAGEELGKVLAETEIHPLRIPYYANVTGDKVEDAAKVRELLTEQVYSSVRFEQSIRNMLAAGVDTFYELGPGKTLAGFVKKIDRAATVVNIETMEDLAKL</sequence>
<evidence type="ECO:0000256" key="3">
    <source>
        <dbReference type="ARBA" id="ARBA00048462"/>
    </source>
</evidence>
<comment type="similarity">
    <text evidence="4">Belongs to the fabD family.</text>
</comment>
<dbReference type="InterPro" id="IPR014043">
    <property type="entry name" value="Acyl_transferase_dom"/>
</dbReference>
<protein>
    <recommendedName>
        <fullName evidence="4">Malonyl CoA-acyl carrier protein transacylase</fullName>
        <ecNumber evidence="4">2.3.1.39</ecNumber>
    </recommendedName>
</protein>
<accession>A0AA37DFM6</accession>
<dbReference type="InterPro" id="IPR024925">
    <property type="entry name" value="Malonyl_CoA-ACP_transAc"/>
</dbReference>
<dbReference type="InterPro" id="IPR001227">
    <property type="entry name" value="Ac_transferase_dom_sf"/>
</dbReference>
<comment type="catalytic activity">
    <reaction evidence="3 4">
        <text>holo-[ACP] + malonyl-CoA = malonyl-[ACP] + CoA</text>
        <dbReference type="Rhea" id="RHEA:41792"/>
        <dbReference type="Rhea" id="RHEA-COMP:9623"/>
        <dbReference type="Rhea" id="RHEA-COMP:9685"/>
        <dbReference type="ChEBI" id="CHEBI:57287"/>
        <dbReference type="ChEBI" id="CHEBI:57384"/>
        <dbReference type="ChEBI" id="CHEBI:64479"/>
        <dbReference type="ChEBI" id="CHEBI:78449"/>
        <dbReference type="EC" id="2.3.1.39"/>
    </reaction>
</comment>
<dbReference type="InterPro" id="IPR004410">
    <property type="entry name" value="Malonyl_CoA-ACP_transAc_FabD"/>
</dbReference>
<keyword evidence="8" id="KW-1185">Reference proteome</keyword>
<organism evidence="7 8">
    <name type="scientific">Stomatobaculum longum</name>
    <dbReference type="NCBI Taxonomy" id="796942"/>
    <lineage>
        <taxon>Bacteria</taxon>
        <taxon>Bacillati</taxon>
        <taxon>Bacillota</taxon>
        <taxon>Clostridia</taxon>
        <taxon>Lachnospirales</taxon>
        <taxon>Lachnospiraceae</taxon>
        <taxon>Stomatobaculum</taxon>
    </lineage>
</organism>
<dbReference type="PANTHER" id="PTHR42681">
    <property type="entry name" value="MALONYL-COA-ACYL CARRIER PROTEIN TRANSACYLASE, MITOCHONDRIAL"/>
    <property type="match status" value="1"/>
</dbReference>
<gene>
    <name evidence="7" type="ORF">HMPREF9623_01784</name>
</gene>
<dbReference type="FunFam" id="3.30.70.250:FF:000001">
    <property type="entry name" value="Malonyl CoA-acyl carrier protein transacylase"/>
    <property type="match status" value="1"/>
</dbReference>
<proteinExistence type="inferred from homology"/>
<keyword evidence="1 4" id="KW-0808">Transferase</keyword>
<dbReference type="SUPFAM" id="SSF55048">
    <property type="entry name" value="Probable ACP-binding domain of malonyl-CoA ACP transacylase"/>
    <property type="match status" value="1"/>
</dbReference>
<dbReference type="Pfam" id="PF00698">
    <property type="entry name" value="Acyl_transf_1"/>
    <property type="match status" value="1"/>
</dbReference>
<dbReference type="GeneID" id="86941508"/>
<evidence type="ECO:0000256" key="4">
    <source>
        <dbReference type="PIRNR" id="PIRNR000446"/>
    </source>
</evidence>
<dbReference type="EC" id="2.3.1.39" evidence="4"/>
<evidence type="ECO:0000256" key="2">
    <source>
        <dbReference type="ARBA" id="ARBA00023315"/>
    </source>
</evidence>
<evidence type="ECO:0000256" key="1">
    <source>
        <dbReference type="ARBA" id="ARBA00022679"/>
    </source>
</evidence>
<feature type="active site" evidence="5">
    <location>
        <position position="90"/>
    </location>
</feature>